<feature type="compositionally biased region" description="Low complexity" evidence="1">
    <location>
        <begin position="78"/>
        <end position="91"/>
    </location>
</feature>
<evidence type="ECO:0000313" key="2">
    <source>
        <dbReference type="EMBL" id="KAJ7335964.1"/>
    </source>
</evidence>
<dbReference type="AlphaFoldDB" id="A0A9W9YDM1"/>
<feature type="compositionally biased region" description="Basic and acidic residues" evidence="1">
    <location>
        <begin position="191"/>
        <end position="203"/>
    </location>
</feature>
<feature type="compositionally biased region" description="Polar residues" evidence="1">
    <location>
        <begin position="153"/>
        <end position="166"/>
    </location>
</feature>
<keyword evidence="3" id="KW-1185">Reference proteome</keyword>
<dbReference type="EMBL" id="MU827783">
    <property type="protein sequence ID" value="KAJ7335964.1"/>
    <property type="molecule type" value="Genomic_DNA"/>
</dbReference>
<organism evidence="2 3">
    <name type="scientific">Desmophyllum pertusum</name>
    <dbReference type="NCBI Taxonomy" id="174260"/>
    <lineage>
        <taxon>Eukaryota</taxon>
        <taxon>Metazoa</taxon>
        <taxon>Cnidaria</taxon>
        <taxon>Anthozoa</taxon>
        <taxon>Hexacorallia</taxon>
        <taxon>Scleractinia</taxon>
        <taxon>Caryophylliina</taxon>
        <taxon>Caryophylliidae</taxon>
        <taxon>Desmophyllum</taxon>
    </lineage>
</organism>
<feature type="region of interest" description="Disordered" evidence="1">
    <location>
        <begin position="69"/>
        <end position="91"/>
    </location>
</feature>
<feature type="compositionally biased region" description="Basic and acidic residues" evidence="1">
    <location>
        <begin position="167"/>
        <end position="184"/>
    </location>
</feature>
<protein>
    <submittedName>
        <fullName evidence="2">Uncharacterized protein</fullName>
    </submittedName>
</protein>
<reference evidence="2" key="1">
    <citation type="submission" date="2023-01" db="EMBL/GenBank/DDBJ databases">
        <title>Genome assembly of the deep-sea coral Lophelia pertusa.</title>
        <authorList>
            <person name="Herrera S."/>
            <person name="Cordes E."/>
        </authorList>
    </citation>
    <scope>NUCLEOTIDE SEQUENCE</scope>
    <source>
        <strain evidence="2">USNM1676648</strain>
        <tissue evidence="2">Polyp</tissue>
    </source>
</reference>
<evidence type="ECO:0000313" key="3">
    <source>
        <dbReference type="Proteomes" id="UP001163046"/>
    </source>
</evidence>
<comment type="caution">
    <text evidence="2">The sequence shown here is derived from an EMBL/GenBank/DDBJ whole genome shotgun (WGS) entry which is preliminary data.</text>
</comment>
<dbReference type="OrthoDB" id="6022128at2759"/>
<evidence type="ECO:0000256" key="1">
    <source>
        <dbReference type="SAM" id="MobiDB-lite"/>
    </source>
</evidence>
<proteinExistence type="predicted"/>
<dbReference type="Proteomes" id="UP001163046">
    <property type="component" value="Unassembled WGS sequence"/>
</dbReference>
<gene>
    <name evidence="2" type="ORF">OS493_013327</name>
</gene>
<name>A0A9W9YDM1_9CNID</name>
<accession>A0A9W9YDM1</accession>
<sequence length="216" mass="23287">MQSFRAKLRAYPTRVQCSKLVIVDLFVFPPKNPKHKSPVSSEAGKGLPGLQFSIAEMLIFVGMAERIMPQGSKGDGDGSSSSSSSPVSVQSNESLTRSCSSVSIDSNVQEGAACAKNGCCEPVSSIHVENSGCTDNSYSSKETVIQRCENRQEASTTGNNQFVSESKNSKDTMSKEECITDKEPASATGHNLEKEHCENSKDQQEVIPNGTWLLLE</sequence>
<feature type="region of interest" description="Disordered" evidence="1">
    <location>
        <begin position="151"/>
        <end position="203"/>
    </location>
</feature>